<feature type="region of interest" description="Disordered" evidence="1">
    <location>
        <begin position="1"/>
        <end position="44"/>
    </location>
</feature>
<dbReference type="EMBL" id="KV429038">
    <property type="protein sequence ID" value="KZT73028.1"/>
    <property type="molecule type" value="Genomic_DNA"/>
</dbReference>
<sequence length="170" mass="18684">MDLTRSPVQTRSRTRRGNRPPADSDLANSLTHSKDTRGGSKPKTTALAQQDMNILQHTSRLRRAANGEVECGFQSQVDAKVEHTTRAHSSQLCYVLVPPLRDVYPKAAPTISNQPLCASVTAEEPEIVDPPRHADPLPVDKGLAGYQQARTSAAAKPPNRDSKKQWKKSR</sequence>
<dbReference type="Proteomes" id="UP000076727">
    <property type="component" value="Unassembled WGS sequence"/>
</dbReference>
<protein>
    <submittedName>
        <fullName evidence="2">Uncharacterized protein</fullName>
    </submittedName>
</protein>
<evidence type="ECO:0000313" key="3">
    <source>
        <dbReference type="Proteomes" id="UP000076727"/>
    </source>
</evidence>
<evidence type="ECO:0000313" key="2">
    <source>
        <dbReference type="EMBL" id="KZT73028.1"/>
    </source>
</evidence>
<proteinExistence type="predicted"/>
<accession>A0A165T7A3</accession>
<feature type="region of interest" description="Disordered" evidence="1">
    <location>
        <begin position="124"/>
        <end position="170"/>
    </location>
</feature>
<dbReference type="AlphaFoldDB" id="A0A165T7A3"/>
<reference evidence="2 3" key="1">
    <citation type="journal article" date="2016" name="Mol. Biol. Evol.">
        <title>Comparative Genomics of Early-Diverging Mushroom-Forming Fungi Provides Insights into the Origins of Lignocellulose Decay Capabilities.</title>
        <authorList>
            <person name="Nagy L.G."/>
            <person name="Riley R."/>
            <person name="Tritt A."/>
            <person name="Adam C."/>
            <person name="Daum C."/>
            <person name="Floudas D."/>
            <person name="Sun H."/>
            <person name="Yadav J.S."/>
            <person name="Pangilinan J."/>
            <person name="Larsson K.H."/>
            <person name="Matsuura K."/>
            <person name="Barry K."/>
            <person name="Labutti K."/>
            <person name="Kuo R."/>
            <person name="Ohm R.A."/>
            <person name="Bhattacharya S.S."/>
            <person name="Shirouzu T."/>
            <person name="Yoshinaga Y."/>
            <person name="Martin F.M."/>
            <person name="Grigoriev I.V."/>
            <person name="Hibbett D.S."/>
        </authorList>
    </citation>
    <scope>NUCLEOTIDE SEQUENCE [LARGE SCALE GENOMIC DNA]</scope>
    <source>
        <strain evidence="2 3">L-15889</strain>
    </source>
</reference>
<feature type="compositionally biased region" description="Polar residues" evidence="1">
    <location>
        <begin position="1"/>
        <end position="11"/>
    </location>
</feature>
<keyword evidence="3" id="KW-1185">Reference proteome</keyword>
<gene>
    <name evidence="2" type="ORF">DAEQUDRAFT_722129</name>
</gene>
<evidence type="ECO:0000256" key="1">
    <source>
        <dbReference type="SAM" id="MobiDB-lite"/>
    </source>
</evidence>
<organism evidence="2 3">
    <name type="scientific">Daedalea quercina L-15889</name>
    <dbReference type="NCBI Taxonomy" id="1314783"/>
    <lineage>
        <taxon>Eukaryota</taxon>
        <taxon>Fungi</taxon>
        <taxon>Dikarya</taxon>
        <taxon>Basidiomycota</taxon>
        <taxon>Agaricomycotina</taxon>
        <taxon>Agaricomycetes</taxon>
        <taxon>Polyporales</taxon>
        <taxon>Fomitopsis</taxon>
    </lineage>
</organism>
<name>A0A165T7A3_9APHY</name>